<evidence type="ECO:0000313" key="2">
    <source>
        <dbReference type="Proteomes" id="UP001198151"/>
    </source>
</evidence>
<dbReference type="Proteomes" id="UP001198151">
    <property type="component" value="Unassembled WGS sequence"/>
</dbReference>
<gene>
    <name evidence="1" type="ORF">LKD70_03900</name>
</gene>
<accession>A0ABS8FU45</accession>
<dbReference type="EMBL" id="JAJEQX010000004">
    <property type="protein sequence ID" value="MCC2253587.1"/>
    <property type="molecule type" value="Genomic_DNA"/>
</dbReference>
<organism evidence="1 2">
    <name type="scientific">Ruminococcus turbiniformis</name>
    <dbReference type="NCBI Taxonomy" id="2881258"/>
    <lineage>
        <taxon>Bacteria</taxon>
        <taxon>Bacillati</taxon>
        <taxon>Bacillota</taxon>
        <taxon>Clostridia</taxon>
        <taxon>Eubacteriales</taxon>
        <taxon>Oscillospiraceae</taxon>
        <taxon>Ruminococcus</taxon>
    </lineage>
</organism>
<name>A0ABS8FU45_9FIRM</name>
<protein>
    <submittedName>
        <fullName evidence="1">Uncharacterized protein</fullName>
    </submittedName>
</protein>
<evidence type="ECO:0000313" key="1">
    <source>
        <dbReference type="EMBL" id="MCC2253587.1"/>
    </source>
</evidence>
<sequence>MFIEFRNDYDSKVYLVDNNDTNESSVQRGAWMWLDLSITDPMHTVHEYGEGKNMFLFEAAGRYAPAVTDIIHADTAEDAEKIILKKYGERLKRKTMIRKQGLKDVVDERGKY</sequence>
<proteinExistence type="predicted"/>
<dbReference type="RefSeq" id="WP_227706728.1">
    <property type="nucleotide sequence ID" value="NZ_JAJEQX010000004.1"/>
</dbReference>
<keyword evidence="2" id="KW-1185">Reference proteome</keyword>
<comment type="caution">
    <text evidence="1">The sequence shown here is derived from an EMBL/GenBank/DDBJ whole genome shotgun (WGS) entry which is preliminary data.</text>
</comment>
<reference evidence="1 2" key="1">
    <citation type="submission" date="2021-10" db="EMBL/GenBank/DDBJ databases">
        <title>Anaerobic single-cell dispensing facilitates the cultivation of human gut bacteria.</title>
        <authorList>
            <person name="Afrizal A."/>
        </authorList>
    </citation>
    <scope>NUCLEOTIDE SEQUENCE [LARGE SCALE GENOMIC DNA]</scope>
    <source>
        <strain evidence="1 2">CLA-AA-H200</strain>
    </source>
</reference>